<evidence type="ECO:0000259" key="4">
    <source>
        <dbReference type="PROSITE" id="PS50835"/>
    </source>
</evidence>
<dbReference type="Pfam" id="PF07679">
    <property type="entry name" value="I-set"/>
    <property type="match status" value="1"/>
</dbReference>
<dbReference type="InterPro" id="IPR036179">
    <property type="entry name" value="Ig-like_dom_sf"/>
</dbReference>
<feature type="region of interest" description="Disordered" evidence="2">
    <location>
        <begin position="150"/>
        <end position="172"/>
    </location>
</feature>
<dbReference type="InterPro" id="IPR003599">
    <property type="entry name" value="Ig_sub"/>
</dbReference>
<comment type="caution">
    <text evidence="5">The sequence shown here is derived from an EMBL/GenBank/DDBJ whole genome shotgun (WGS) entry which is preliminary data.</text>
</comment>
<dbReference type="EMBL" id="JAFHDT010000019">
    <property type="protein sequence ID" value="KAI7795645.1"/>
    <property type="molecule type" value="Genomic_DNA"/>
</dbReference>
<feature type="compositionally biased region" description="Basic and acidic residues" evidence="2">
    <location>
        <begin position="230"/>
        <end position="259"/>
    </location>
</feature>
<dbReference type="GO" id="GO:0030183">
    <property type="term" value="P:B cell differentiation"/>
    <property type="evidence" value="ECO:0007669"/>
    <property type="project" value="TreeGrafter"/>
</dbReference>
<dbReference type="PROSITE" id="PS50835">
    <property type="entry name" value="IG_LIKE"/>
    <property type="match status" value="1"/>
</dbReference>
<feature type="compositionally biased region" description="Basic and acidic residues" evidence="2">
    <location>
        <begin position="209"/>
        <end position="219"/>
    </location>
</feature>
<dbReference type="GO" id="GO:0009897">
    <property type="term" value="C:external side of plasma membrane"/>
    <property type="evidence" value="ECO:0007669"/>
    <property type="project" value="TreeGrafter"/>
</dbReference>
<feature type="compositionally biased region" description="Basic and acidic residues" evidence="2">
    <location>
        <begin position="156"/>
        <end position="167"/>
    </location>
</feature>
<dbReference type="AlphaFoldDB" id="A0A9W7WDY1"/>
<dbReference type="GO" id="GO:0050853">
    <property type="term" value="P:B cell receptor signaling pathway"/>
    <property type="evidence" value="ECO:0007669"/>
    <property type="project" value="TreeGrafter"/>
</dbReference>
<feature type="domain" description="Ig-like" evidence="4">
    <location>
        <begin position="33"/>
        <end position="134"/>
    </location>
</feature>
<dbReference type="PANTHER" id="PTHR14334:SF1">
    <property type="entry name" value="B-CELL ANTIGEN RECEPTOR COMPLEX-ASSOCIATED PROTEIN ALPHA CHAIN"/>
    <property type="match status" value="1"/>
</dbReference>
<keyword evidence="6" id="KW-1185">Reference proteome</keyword>
<keyword evidence="3" id="KW-0472">Membrane</keyword>
<organism evidence="5 6">
    <name type="scientific">Triplophysa rosa</name>
    <name type="common">Cave loach</name>
    <dbReference type="NCBI Taxonomy" id="992332"/>
    <lineage>
        <taxon>Eukaryota</taxon>
        <taxon>Metazoa</taxon>
        <taxon>Chordata</taxon>
        <taxon>Craniata</taxon>
        <taxon>Vertebrata</taxon>
        <taxon>Euteleostomi</taxon>
        <taxon>Actinopterygii</taxon>
        <taxon>Neopterygii</taxon>
        <taxon>Teleostei</taxon>
        <taxon>Ostariophysi</taxon>
        <taxon>Cypriniformes</taxon>
        <taxon>Nemacheilidae</taxon>
        <taxon>Triplophysa</taxon>
    </lineage>
</organism>
<dbReference type="GO" id="GO:0019815">
    <property type="term" value="C:B cell receptor complex"/>
    <property type="evidence" value="ECO:0007669"/>
    <property type="project" value="TreeGrafter"/>
</dbReference>
<dbReference type="CDD" id="cd00099">
    <property type="entry name" value="IgV"/>
    <property type="match status" value="1"/>
</dbReference>
<dbReference type="PANTHER" id="PTHR14334">
    <property type="entry name" value="B-CELL ANTIGEN RECEPTOR COMPLEX-ASSOCIATED PROTEIN"/>
    <property type="match status" value="1"/>
</dbReference>
<dbReference type="SUPFAM" id="SSF48726">
    <property type="entry name" value="Immunoglobulin"/>
    <property type="match status" value="1"/>
</dbReference>
<reference evidence="5" key="1">
    <citation type="submission" date="2021-02" db="EMBL/GenBank/DDBJ databases">
        <title>Comparative genomics reveals that relaxation of natural selection precedes convergent phenotypic evolution of cavefish.</title>
        <authorList>
            <person name="Peng Z."/>
        </authorList>
    </citation>
    <scope>NUCLEOTIDE SEQUENCE</scope>
    <source>
        <tissue evidence="5">Muscle</tissue>
    </source>
</reference>
<evidence type="ECO:0000313" key="6">
    <source>
        <dbReference type="Proteomes" id="UP001059041"/>
    </source>
</evidence>
<keyword evidence="1" id="KW-0393">Immunoglobulin domain</keyword>
<dbReference type="InterPro" id="IPR013098">
    <property type="entry name" value="Ig_I-set"/>
</dbReference>
<feature type="transmembrane region" description="Helical" evidence="3">
    <location>
        <begin position="181"/>
        <end position="201"/>
    </location>
</feature>
<name>A0A9W7WDY1_TRIRA</name>
<keyword evidence="3" id="KW-1133">Transmembrane helix</keyword>
<dbReference type="Proteomes" id="UP001059041">
    <property type="component" value="Linkage Group LG19"/>
</dbReference>
<evidence type="ECO:0000256" key="2">
    <source>
        <dbReference type="SAM" id="MobiDB-lite"/>
    </source>
</evidence>
<dbReference type="InterPro" id="IPR013783">
    <property type="entry name" value="Ig-like_fold"/>
</dbReference>
<proteinExistence type="predicted"/>
<gene>
    <name evidence="5" type="ORF">IRJ41_002210</name>
</gene>
<protein>
    <recommendedName>
        <fullName evidence="4">Ig-like domain-containing protein</fullName>
    </recommendedName>
</protein>
<sequence>MIFLTHLDYGAFSESATNHHVCYCVFSATGLDEKISVIQSPDNIAVNEGESANITCCWTTMTKEIFNVKVGWFKNETRVSAENRLYQKSPSQNCSTLHITHITPNDAGEYMCKVTQDIPILREYNGSKTHLTVIQIHVTTEEKPQIIQTVTKSKTNPKDETALDGHSVDSSNESGDLQDIVFIYIFRCLPFLTLLVAFFYLNRDDKRAIPSKTADKPSKPLEQPEEDLESGNKCRNDTESVKQGERETAEKPEDEKDKQEEENEPVVLLDTEDVMVIRDSEEGAASLVNSIVATGLSDL</sequence>
<evidence type="ECO:0000256" key="3">
    <source>
        <dbReference type="SAM" id="Phobius"/>
    </source>
</evidence>
<dbReference type="InterPro" id="IPR007110">
    <property type="entry name" value="Ig-like_dom"/>
</dbReference>
<evidence type="ECO:0000313" key="5">
    <source>
        <dbReference type="EMBL" id="KAI7795645.1"/>
    </source>
</evidence>
<evidence type="ECO:0000256" key="1">
    <source>
        <dbReference type="ARBA" id="ARBA00023319"/>
    </source>
</evidence>
<dbReference type="Gene3D" id="2.60.40.10">
    <property type="entry name" value="Immunoglobulins"/>
    <property type="match status" value="1"/>
</dbReference>
<accession>A0A9W7WDY1</accession>
<keyword evidence="3" id="KW-0812">Transmembrane</keyword>
<feature type="region of interest" description="Disordered" evidence="2">
    <location>
        <begin position="209"/>
        <end position="270"/>
    </location>
</feature>
<dbReference type="SMART" id="SM00409">
    <property type="entry name" value="IG"/>
    <property type="match status" value="1"/>
</dbReference>